<dbReference type="GO" id="GO:0003723">
    <property type="term" value="F:RNA binding"/>
    <property type="evidence" value="ECO:0007669"/>
    <property type="project" value="UniProtKB-KW"/>
</dbReference>
<comment type="similarity">
    <text evidence="1">Belongs to the eukaryotic ribosomal protein eL43 family.</text>
</comment>
<reference evidence="6" key="1">
    <citation type="journal article" date="2014" name="Genome Biol. Evol.">
        <title>Pangenome evidence for extensive interdomain horizontal transfer affecting lineage core and shell genes in uncultured planktonic thaumarchaeota and euryarchaeota.</title>
        <authorList>
            <person name="Deschamps P."/>
            <person name="Zivanovic Y."/>
            <person name="Moreira D."/>
            <person name="Rodriguez-Valera F."/>
            <person name="Lopez-Garcia P."/>
        </authorList>
    </citation>
    <scope>NUCLEOTIDE SEQUENCE</scope>
</reference>
<dbReference type="InterPro" id="IPR011331">
    <property type="entry name" value="Ribosomal_eL37/eL43"/>
</dbReference>
<keyword evidence="2" id="KW-0694">RNA-binding</keyword>
<dbReference type="SUPFAM" id="SSF57829">
    <property type="entry name" value="Zn-binding ribosomal proteins"/>
    <property type="match status" value="1"/>
</dbReference>
<dbReference type="GO" id="GO:1990904">
    <property type="term" value="C:ribonucleoprotein complex"/>
    <property type="evidence" value="ECO:0007669"/>
    <property type="project" value="UniProtKB-KW"/>
</dbReference>
<dbReference type="GO" id="GO:0003735">
    <property type="term" value="F:structural constituent of ribosome"/>
    <property type="evidence" value="ECO:0007669"/>
    <property type="project" value="InterPro"/>
</dbReference>
<dbReference type="Pfam" id="PF01780">
    <property type="entry name" value="Ribosomal_L37ae"/>
    <property type="match status" value="1"/>
</dbReference>
<evidence type="ECO:0000256" key="4">
    <source>
        <dbReference type="ARBA" id="ARBA00023274"/>
    </source>
</evidence>
<proteinExistence type="inferred from homology"/>
<organism evidence="6">
    <name type="scientific">uncultured marine thaumarchaeote KM3_149_F07</name>
    <dbReference type="NCBI Taxonomy" id="1456013"/>
    <lineage>
        <taxon>Archaea</taxon>
        <taxon>Nitrososphaerota</taxon>
        <taxon>environmental samples</taxon>
    </lineage>
</organism>
<evidence type="ECO:0000256" key="5">
    <source>
        <dbReference type="ARBA" id="ARBA00035383"/>
    </source>
</evidence>
<dbReference type="AlphaFoldDB" id="A0A075GI10"/>
<dbReference type="InterPro" id="IPR002674">
    <property type="entry name" value="Ribosomal_eL43"/>
</dbReference>
<keyword evidence="3 6" id="KW-0689">Ribosomal protein</keyword>
<dbReference type="EMBL" id="KF900624">
    <property type="protein sequence ID" value="AIF01542.1"/>
    <property type="molecule type" value="Genomic_DNA"/>
</dbReference>
<evidence type="ECO:0000256" key="1">
    <source>
        <dbReference type="ARBA" id="ARBA00008672"/>
    </source>
</evidence>
<protein>
    <recommendedName>
        <fullName evidence="5">50S ribosomal protein L37Ae</fullName>
    </recommendedName>
</protein>
<dbReference type="InterPro" id="IPR011332">
    <property type="entry name" value="Ribosomal_zn-bd"/>
</dbReference>
<name>A0A075GI10_9ARCH</name>
<evidence type="ECO:0000256" key="2">
    <source>
        <dbReference type="ARBA" id="ARBA00022884"/>
    </source>
</evidence>
<keyword evidence="4" id="KW-0687">Ribonucleoprotein</keyword>
<gene>
    <name evidence="6" type="primary">RP-L37Ae</name>
    <name evidence="6" type="synonym">RPL37A</name>
</gene>
<dbReference type="GO" id="GO:0006412">
    <property type="term" value="P:translation"/>
    <property type="evidence" value="ECO:0007669"/>
    <property type="project" value="InterPro"/>
</dbReference>
<dbReference type="Gene3D" id="2.20.25.30">
    <property type="match status" value="1"/>
</dbReference>
<dbReference type="GO" id="GO:0005840">
    <property type="term" value="C:ribosome"/>
    <property type="evidence" value="ECO:0007669"/>
    <property type="project" value="UniProtKB-KW"/>
</dbReference>
<evidence type="ECO:0000313" key="6">
    <source>
        <dbReference type="EMBL" id="AIF01542.1"/>
    </source>
</evidence>
<evidence type="ECO:0000256" key="3">
    <source>
        <dbReference type="ARBA" id="ARBA00022980"/>
    </source>
</evidence>
<accession>A0A075GI10</accession>
<sequence>MAKKRTSLKGLGARYGIKIRKSYSLVHKTMKAKRKCPECDSLQFGRQVIGIWACKKCGFKIAGTAYDIKL</sequence>